<comment type="caution">
    <text evidence="4">The sequence shown here is derived from an EMBL/GenBank/DDBJ whole genome shotgun (WGS) entry which is preliminary data.</text>
</comment>
<keyword evidence="2" id="KW-0328">Glycosyltransferase</keyword>
<evidence type="ECO:0000256" key="3">
    <source>
        <dbReference type="ARBA" id="ARBA00022679"/>
    </source>
</evidence>
<dbReference type="GO" id="GO:0000139">
    <property type="term" value="C:Golgi membrane"/>
    <property type="evidence" value="ECO:0007669"/>
    <property type="project" value="TreeGrafter"/>
</dbReference>
<keyword evidence="5" id="KW-1185">Reference proteome</keyword>
<dbReference type="InterPro" id="IPR008630">
    <property type="entry name" value="Glyco_trans_34"/>
</dbReference>
<dbReference type="PANTHER" id="PTHR31306">
    <property type="entry name" value="ALPHA-1,6-MANNOSYLTRANSFERASE MNN11-RELATED"/>
    <property type="match status" value="1"/>
</dbReference>
<dbReference type="Pfam" id="PF05637">
    <property type="entry name" value="Glyco_transf_34"/>
    <property type="match status" value="1"/>
</dbReference>
<evidence type="ECO:0000313" key="4">
    <source>
        <dbReference type="EMBL" id="KAK3179060.1"/>
    </source>
</evidence>
<evidence type="ECO:0000256" key="2">
    <source>
        <dbReference type="ARBA" id="ARBA00022676"/>
    </source>
</evidence>
<dbReference type="GO" id="GO:0016757">
    <property type="term" value="F:glycosyltransferase activity"/>
    <property type="evidence" value="ECO:0007669"/>
    <property type="project" value="UniProtKB-KW"/>
</dbReference>
<dbReference type="InterPro" id="IPR029044">
    <property type="entry name" value="Nucleotide-diphossugar_trans"/>
</dbReference>
<dbReference type="Proteomes" id="UP001276659">
    <property type="component" value="Unassembled WGS sequence"/>
</dbReference>
<evidence type="ECO:0000256" key="1">
    <source>
        <dbReference type="ARBA" id="ARBA00005664"/>
    </source>
</evidence>
<dbReference type="PANTHER" id="PTHR31306:SF8">
    <property type="entry name" value="GLYCOSYLTRANSFERASE FAMILY 34 PROTEIN"/>
    <property type="match status" value="1"/>
</dbReference>
<dbReference type="GO" id="GO:0006487">
    <property type="term" value="P:protein N-linked glycosylation"/>
    <property type="evidence" value="ECO:0007669"/>
    <property type="project" value="TreeGrafter"/>
</dbReference>
<evidence type="ECO:0000313" key="5">
    <source>
        <dbReference type="Proteomes" id="UP001276659"/>
    </source>
</evidence>
<gene>
    <name evidence="4" type="ORF">OEA41_001199</name>
</gene>
<comment type="similarity">
    <text evidence="1">Belongs to the glycosyltransferase 34 family.</text>
</comment>
<dbReference type="Gene3D" id="1.20.1270.10">
    <property type="match status" value="1"/>
</dbReference>
<dbReference type="EMBL" id="JASNWA010000003">
    <property type="protein sequence ID" value="KAK3179060.1"/>
    <property type="molecule type" value="Genomic_DNA"/>
</dbReference>
<organism evidence="4 5">
    <name type="scientific">Lepraria neglecta</name>
    <dbReference type="NCBI Taxonomy" id="209136"/>
    <lineage>
        <taxon>Eukaryota</taxon>
        <taxon>Fungi</taxon>
        <taxon>Dikarya</taxon>
        <taxon>Ascomycota</taxon>
        <taxon>Pezizomycotina</taxon>
        <taxon>Lecanoromycetes</taxon>
        <taxon>OSLEUM clade</taxon>
        <taxon>Lecanoromycetidae</taxon>
        <taxon>Lecanorales</taxon>
        <taxon>Lecanorineae</taxon>
        <taxon>Stereocaulaceae</taxon>
        <taxon>Lepraria</taxon>
    </lineage>
</organism>
<dbReference type="Gene3D" id="3.90.550.10">
    <property type="entry name" value="Spore Coat Polysaccharide Biosynthesis Protein SpsA, Chain A"/>
    <property type="match status" value="1"/>
</dbReference>
<accession>A0AAD9ZHE5</accession>
<proteinExistence type="inferred from homology"/>
<dbReference type="InterPro" id="IPR029048">
    <property type="entry name" value="HSP70_C_sf"/>
</dbReference>
<reference evidence="4" key="1">
    <citation type="submission" date="2022-11" db="EMBL/GenBank/DDBJ databases">
        <title>Chromosomal genome sequence assembly and mating type (MAT) locus characterization of the leprose asexual lichenized fungus Lepraria neglecta (Nyl.) Erichsen.</title>
        <authorList>
            <person name="Allen J.L."/>
            <person name="Pfeffer B."/>
        </authorList>
    </citation>
    <scope>NUCLEOTIDE SEQUENCE</scope>
    <source>
        <strain evidence="4">Allen 5258</strain>
    </source>
</reference>
<protein>
    <submittedName>
        <fullName evidence="4">Uncharacterized protein</fullName>
    </submittedName>
</protein>
<name>A0AAD9ZHE5_9LECA</name>
<dbReference type="AlphaFoldDB" id="A0AAD9ZHE5"/>
<sequence>MAIISLDVFLPPAEFPHIHLLATEGEHGLNTGVFFIKVHPWSIELLSAIIAFPGYRSDVQLAESDQSAMSELLKETYFQENYLLIPRNWFNSYQIEHDDDDPNHPWQINLGDLLVHFPKGQHQDERMRKYMDRAERHLPECEVDFENTTYPGEIQSFWAGLHFEIMPEKDETIVNPDEVEELLSTTKQQLEDHHDEMDNDDVKKVEEEMDALKKSLEDHDDNEALLTASDKLREVCRIDPSSV</sequence>
<keyword evidence="3" id="KW-0808">Transferase</keyword>